<protein>
    <submittedName>
        <fullName evidence="1">Uncharacterized protein</fullName>
    </submittedName>
</protein>
<dbReference type="EMBL" id="BPLR01009287">
    <property type="protein sequence ID" value="GIY30883.1"/>
    <property type="molecule type" value="Genomic_DNA"/>
</dbReference>
<comment type="caution">
    <text evidence="1">The sequence shown here is derived from an EMBL/GenBank/DDBJ whole genome shotgun (WGS) entry which is preliminary data.</text>
</comment>
<dbReference type="Proteomes" id="UP001054945">
    <property type="component" value="Unassembled WGS sequence"/>
</dbReference>
<organism evidence="1 2">
    <name type="scientific">Caerostris extrusa</name>
    <name type="common">Bark spider</name>
    <name type="synonym">Caerostris bankana</name>
    <dbReference type="NCBI Taxonomy" id="172846"/>
    <lineage>
        <taxon>Eukaryota</taxon>
        <taxon>Metazoa</taxon>
        <taxon>Ecdysozoa</taxon>
        <taxon>Arthropoda</taxon>
        <taxon>Chelicerata</taxon>
        <taxon>Arachnida</taxon>
        <taxon>Araneae</taxon>
        <taxon>Araneomorphae</taxon>
        <taxon>Entelegynae</taxon>
        <taxon>Araneoidea</taxon>
        <taxon>Araneidae</taxon>
        <taxon>Caerostris</taxon>
    </lineage>
</organism>
<evidence type="ECO:0000313" key="1">
    <source>
        <dbReference type="EMBL" id="GIY30883.1"/>
    </source>
</evidence>
<keyword evidence="2" id="KW-1185">Reference proteome</keyword>
<gene>
    <name evidence="1" type="ORF">CEXT_795221</name>
</gene>
<reference evidence="1 2" key="1">
    <citation type="submission" date="2021-06" db="EMBL/GenBank/DDBJ databases">
        <title>Caerostris extrusa draft genome.</title>
        <authorList>
            <person name="Kono N."/>
            <person name="Arakawa K."/>
        </authorList>
    </citation>
    <scope>NUCLEOTIDE SEQUENCE [LARGE SCALE GENOMIC DNA]</scope>
</reference>
<sequence length="91" mass="10515">MITQSEHMVGNLDVVVEDYIGSSNLIIHPRPIREDQCTGDFLIKNIPCDALFVPWRYETVEEGEGLCPNDQILGFKVLYLILEEVEYLRIF</sequence>
<name>A0AAV4S9E4_CAEEX</name>
<accession>A0AAV4S9E4</accession>
<proteinExistence type="predicted"/>
<evidence type="ECO:0000313" key="2">
    <source>
        <dbReference type="Proteomes" id="UP001054945"/>
    </source>
</evidence>
<dbReference type="AlphaFoldDB" id="A0AAV4S9E4"/>